<dbReference type="InterPro" id="IPR000843">
    <property type="entry name" value="HTH_LacI"/>
</dbReference>
<dbReference type="CDD" id="cd06267">
    <property type="entry name" value="PBP1_LacI_sugar_binding-like"/>
    <property type="match status" value="1"/>
</dbReference>
<keyword evidence="3" id="KW-0804">Transcription</keyword>
<evidence type="ECO:0000256" key="1">
    <source>
        <dbReference type="ARBA" id="ARBA00023015"/>
    </source>
</evidence>
<proteinExistence type="predicted"/>
<keyword evidence="1" id="KW-0805">Transcription regulation</keyword>
<gene>
    <name evidence="5" type="ORF">M573_112011</name>
</gene>
<accession>A0AAP0V2Z0</accession>
<dbReference type="CDD" id="cd01392">
    <property type="entry name" value="HTH_LacI"/>
    <property type="match status" value="1"/>
</dbReference>
<dbReference type="PROSITE" id="PS50932">
    <property type="entry name" value="HTH_LACI_2"/>
    <property type="match status" value="1"/>
</dbReference>
<reference evidence="5 6" key="1">
    <citation type="journal article" date="2015" name="BMC Genomics">
        <title>Comparative genome analysis of Prevotella intermedia strain isolated from infected root canal reveals features related to pathogenicity and adaptation.</title>
        <authorList>
            <person name="Ruan Y."/>
            <person name="Shen L."/>
            <person name="Zou Y."/>
            <person name="Qi Z."/>
            <person name="Yin J."/>
            <person name="Jiang J."/>
            <person name="Guo L."/>
            <person name="He L."/>
            <person name="Chen Z."/>
            <person name="Tang Z."/>
            <person name="Qin S."/>
        </authorList>
    </citation>
    <scope>NUCLEOTIDE SEQUENCE [LARGE SCALE GENOMIC DNA]</scope>
    <source>
        <strain evidence="5 6">ZT</strain>
    </source>
</reference>
<evidence type="ECO:0000256" key="2">
    <source>
        <dbReference type="ARBA" id="ARBA00023125"/>
    </source>
</evidence>
<dbReference type="PANTHER" id="PTHR30146:SF109">
    <property type="entry name" value="HTH-TYPE TRANSCRIPTIONAL REGULATOR GALS"/>
    <property type="match status" value="1"/>
</dbReference>
<dbReference type="InterPro" id="IPR046335">
    <property type="entry name" value="LacI/GalR-like_sensor"/>
</dbReference>
<dbReference type="Gene3D" id="3.40.50.2300">
    <property type="match status" value="2"/>
</dbReference>
<dbReference type="EMBL" id="ATMK01000012">
    <property type="protein sequence ID" value="KJJ86965.1"/>
    <property type="molecule type" value="Genomic_DNA"/>
</dbReference>
<dbReference type="InterPro" id="IPR010982">
    <property type="entry name" value="Lambda_DNA-bd_dom_sf"/>
</dbReference>
<dbReference type="GO" id="GO:0003700">
    <property type="term" value="F:DNA-binding transcription factor activity"/>
    <property type="evidence" value="ECO:0007669"/>
    <property type="project" value="TreeGrafter"/>
</dbReference>
<sequence length="359" mass="40286">MCIFAIAITKNRNQTHGIMVKNGSVTMKDIARELGVSVATVSRALKDSPRISAEKRDEIKRYAREHNFTPNIIAEALRKSKVQSLKVIGVIVPQFTHFYFSSILAGIEEEASARGYQLMVAQSDERYEREVEICKSFYENKVCGVIVSQAKDTAKYDHFQFLIDQNVPLVFYDRMSTGVNASRVVIDDYMGALSAVNHLINTGCRRIAYYGLSLNLEIGKNRYNGYRDTLLKHGIQPDEQLIRMCDNRSDAESITPDLMSIPNPPDSFFAVNDDTAIGILYSCKRMGLRVPEDVSICGFTNCERAVACDPMLTTVEQRGVRVGEEAANILINKVEGVLPIDSIEKRVVRTRLIVRGTTR</sequence>
<evidence type="ECO:0000313" key="6">
    <source>
        <dbReference type="Proteomes" id="UP000032541"/>
    </source>
</evidence>
<dbReference type="AlphaFoldDB" id="A0AAP0V2Z0"/>
<dbReference type="SUPFAM" id="SSF53822">
    <property type="entry name" value="Periplasmic binding protein-like I"/>
    <property type="match status" value="1"/>
</dbReference>
<dbReference type="Proteomes" id="UP000032541">
    <property type="component" value="Unassembled WGS sequence"/>
</dbReference>
<feature type="domain" description="HTH lacI-type" evidence="4">
    <location>
        <begin position="25"/>
        <end position="79"/>
    </location>
</feature>
<evidence type="ECO:0000256" key="3">
    <source>
        <dbReference type="ARBA" id="ARBA00023163"/>
    </source>
</evidence>
<dbReference type="GO" id="GO:0000976">
    <property type="term" value="F:transcription cis-regulatory region binding"/>
    <property type="evidence" value="ECO:0007669"/>
    <property type="project" value="TreeGrafter"/>
</dbReference>
<evidence type="ECO:0000259" key="4">
    <source>
        <dbReference type="PROSITE" id="PS50932"/>
    </source>
</evidence>
<organism evidence="5 6">
    <name type="scientific">Prevotella intermedia ZT</name>
    <dbReference type="NCBI Taxonomy" id="1347790"/>
    <lineage>
        <taxon>Bacteria</taxon>
        <taxon>Pseudomonadati</taxon>
        <taxon>Bacteroidota</taxon>
        <taxon>Bacteroidia</taxon>
        <taxon>Bacteroidales</taxon>
        <taxon>Prevotellaceae</taxon>
        <taxon>Prevotella</taxon>
    </lineage>
</organism>
<dbReference type="Pfam" id="PF13377">
    <property type="entry name" value="Peripla_BP_3"/>
    <property type="match status" value="1"/>
</dbReference>
<dbReference type="Gene3D" id="1.10.260.40">
    <property type="entry name" value="lambda repressor-like DNA-binding domains"/>
    <property type="match status" value="1"/>
</dbReference>
<dbReference type="SMART" id="SM00354">
    <property type="entry name" value="HTH_LACI"/>
    <property type="match status" value="1"/>
</dbReference>
<comment type="caution">
    <text evidence="5">The sequence shown here is derived from an EMBL/GenBank/DDBJ whole genome shotgun (WGS) entry which is preliminary data.</text>
</comment>
<keyword evidence="2" id="KW-0238">DNA-binding</keyword>
<protein>
    <submittedName>
        <fullName evidence="5">LacI family transcription regulator</fullName>
    </submittedName>
</protein>
<dbReference type="Pfam" id="PF00356">
    <property type="entry name" value="LacI"/>
    <property type="match status" value="1"/>
</dbReference>
<name>A0AAP0V2Z0_PREIN</name>
<dbReference type="InterPro" id="IPR028082">
    <property type="entry name" value="Peripla_BP_I"/>
</dbReference>
<dbReference type="SUPFAM" id="SSF47413">
    <property type="entry name" value="lambda repressor-like DNA-binding domains"/>
    <property type="match status" value="1"/>
</dbReference>
<evidence type="ECO:0000313" key="5">
    <source>
        <dbReference type="EMBL" id="KJJ86965.1"/>
    </source>
</evidence>
<dbReference type="PANTHER" id="PTHR30146">
    <property type="entry name" value="LACI-RELATED TRANSCRIPTIONAL REPRESSOR"/>
    <property type="match status" value="1"/>
</dbReference>